<dbReference type="GO" id="GO:0005829">
    <property type="term" value="C:cytosol"/>
    <property type="evidence" value="ECO:0007669"/>
    <property type="project" value="TreeGrafter"/>
</dbReference>
<evidence type="ECO:0000256" key="2">
    <source>
        <dbReference type="ARBA" id="ARBA00022598"/>
    </source>
</evidence>
<dbReference type="GO" id="GO:0004832">
    <property type="term" value="F:valine-tRNA ligase activity"/>
    <property type="evidence" value="ECO:0007669"/>
    <property type="project" value="UniProtKB-EC"/>
</dbReference>
<dbReference type="InterPro" id="IPR002303">
    <property type="entry name" value="Valyl-tRNA_ligase"/>
</dbReference>
<name>A0A6A6L299_HEVBR</name>
<keyword evidence="6" id="KW-0030">Aminoacyl-tRNA synthetase</keyword>
<gene>
    <name evidence="10" type="ORF">GH714_032914</name>
</gene>
<organism evidence="10 11">
    <name type="scientific">Hevea brasiliensis</name>
    <name type="common">Para rubber tree</name>
    <name type="synonym">Siphonia brasiliensis</name>
    <dbReference type="NCBI Taxonomy" id="3981"/>
    <lineage>
        <taxon>Eukaryota</taxon>
        <taxon>Viridiplantae</taxon>
        <taxon>Streptophyta</taxon>
        <taxon>Embryophyta</taxon>
        <taxon>Tracheophyta</taxon>
        <taxon>Spermatophyta</taxon>
        <taxon>Magnoliopsida</taxon>
        <taxon>eudicotyledons</taxon>
        <taxon>Gunneridae</taxon>
        <taxon>Pentapetalae</taxon>
        <taxon>rosids</taxon>
        <taxon>fabids</taxon>
        <taxon>Malpighiales</taxon>
        <taxon>Euphorbiaceae</taxon>
        <taxon>Crotonoideae</taxon>
        <taxon>Micrandreae</taxon>
        <taxon>Hevea</taxon>
    </lineage>
</organism>
<keyword evidence="2" id="KW-0436">Ligase</keyword>
<reference evidence="10 11" key="1">
    <citation type="journal article" date="2020" name="Mol. Plant">
        <title>The Chromosome-Based Rubber Tree Genome Provides New Insights into Spurge Genome Evolution and Rubber Biosynthesis.</title>
        <authorList>
            <person name="Liu J."/>
            <person name="Shi C."/>
            <person name="Shi C.C."/>
            <person name="Li W."/>
            <person name="Zhang Q.J."/>
            <person name="Zhang Y."/>
            <person name="Li K."/>
            <person name="Lu H.F."/>
            <person name="Shi C."/>
            <person name="Zhu S.T."/>
            <person name="Xiao Z.Y."/>
            <person name="Nan H."/>
            <person name="Yue Y."/>
            <person name="Zhu X.G."/>
            <person name="Wu Y."/>
            <person name="Hong X.N."/>
            <person name="Fan G.Y."/>
            <person name="Tong Y."/>
            <person name="Zhang D."/>
            <person name="Mao C.L."/>
            <person name="Liu Y.L."/>
            <person name="Hao S.J."/>
            <person name="Liu W.Q."/>
            <person name="Lv M.Q."/>
            <person name="Zhang H.B."/>
            <person name="Liu Y."/>
            <person name="Hu-Tang G.R."/>
            <person name="Wang J.P."/>
            <person name="Wang J.H."/>
            <person name="Sun Y.H."/>
            <person name="Ni S.B."/>
            <person name="Chen W.B."/>
            <person name="Zhang X.C."/>
            <person name="Jiao Y.N."/>
            <person name="Eichler E.E."/>
            <person name="Li G.H."/>
            <person name="Liu X."/>
            <person name="Gao L.Z."/>
        </authorList>
    </citation>
    <scope>NUCLEOTIDE SEQUENCE [LARGE SCALE GENOMIC DNA]</scope>
    <source>
        <strain evidence="11">cv. GT1</strain>
        <tissue evidence="10">Leaf</tissue>
    </source>
</reference>
<accession>A0A6A6L299</accession>
<dbReference type="GO" id="GO:0005524">
    <property type="term" value="F:ATP binding"/>
    <property type="evidence" value="ECO:0007669"/>
    <property type="project" value="UniProtKB-KW"/>
</dbReference>
<keyword evidence="11" id="KW-1185">Reference proteome</keyword>
<keyword evidence="4" id="KW-0067">ATP-binding</keyword>
<dbReference type="InterPro" id="IPR010978">
    <property type="entry name" value="tRNA-bd_arm"/>
</dbReference>
<dbReference type="EC" id="6.1.1.9" evidence="1"/>
<dbReference type="Proteomes" id="UP000467840">
    <property type="component" value="Chromosome 7"/>
</dbReference>
<evidence type="ECO:0000256" key="1">
    <source>
        <dbReference type="ARBA" id="ARBA00013169"/>
    </source>
</evidence>
<protein>
    <recommendedName>
        <fullName evidence="1">valine--tRNA ligase</fullName>
        <ecNumber evidence="1">6.1.1.9</ecNumber>
    </recommendedName>
    <alternativeName>
        <fullName evidence="7">Valyl-tRNA synthetase</fullName>
    </alternativeName>
</protein>
<dbReference type="InterPro" id="IPR009080">
    <property type="entry name" value="tRNAsynth_Ia_anticodon-bd"/>
</dbReference>
<evidence type="ECO:0000256" key="9">
    <source>
        <dbReference type="SAM" id="Coils"/>
    </source>
</evidence>
<comment type="catalytic activity">
    <reaction evidence="8">
        <text>tRNA(Val) + L-valine + ATP = L-valyl-tRNA(Val) + AMP + diphosphate</text>
        <dbReference type="Rhea" id="RHEA:10704"/>
        <dbReference type="Rhea" id="RHEA-COMP:9672"/>
        <dbReference type="Rhea" id="RHEA-COMP:9708"/>
        <dbReference type="ChEBI" id="CHEBI:30616"/>
        <dbReference type="ChEBI" id="CHEBI:33019"/>
        <dbReference type="ChEBI" id="CHEBI:57762"/>
        <dbReference type="ChEBI" id="CHEBI:78442"/>
        <dbReference type="ChEBI" id="CHEBI:78537"/>
        <dbReference type="ChEBI" id="CHEBI:456215"/>
        <dbReference type="EC" id="6.1.1.9"/>
    </reaction>
</comment>
<dbReference type="EMBL" id="JAAGAX010000013">
    <property type="protein sequence ID" value="KAF2295431.1"/>
    <property type="molecule type" value="Genomic_DNA"/>
</dbReference>
<evidence type="ECO:0000256" key="8">
    <source>
        <dbReference type="ARBA" id="ARBA00047552"/>
    </source>
</evidence>
<sequence>MNWYIEASKARLYHSGGDAVAIVAQKVLSAIRNARAEYCVEPAKRISASIVASEEVIQYISKEKEVLALLSRLDLQNVHFTDAPLGDANQSVHLVASEGLEASLPLADMVDISTEVDRLSKRLSKMQTEYEGLVARSILQRYTSFTPTRTVGWFLVGTRVPVCEGEGPEVERRGQVRFRFQFEEGFIPNLVQVHETVPVLGLIRPVLVPFQFVEKAPEEVVRGVREKVAEAKDKINLTKNRLAFLKSSVLVSQ</sequence>
<evidence type="ECO:0000256" key="6">
    <source>
        <dbReference type="ARBA" id="ARBA00023146"/>
    </source>
</evidence>
<dbReference type="AlphaFoldDB" id="A0A6A6L299"/>
<dbReference type="Gene3D" id="1.10.287.380">
    <property type="entry name" value="Valyl-tRNA synthetase, C-terminal domain"/>
    <property type="match status" value="1"/>
</dbReference>
<dbReference type="SUPFAM" id="SSF46589">
    <property type="entry name" value="tRNA-binding arm"/>
    <property type="match status" value="1"/>
</dbReference>
<proteinExistence type="predicted"/>
<feature type="coiled-coil region" evidence="9">
    <location>
        <begin position="221"/>
        <end position="248"/>
    </location>
</feature>
<comment type="caution">
    <text evidence="10">The sequence shown here is derived from an EMBL/GenBank/DDBJ whole genome shotgun (WGS) entry which is preliminary data.</text>
</comment>
<dbReference type="SUPFAM" id="SSF47323">
    <property type="entry name" value="Anticodon-binding domain of a subclass of class I aminoacyl-tRNA synthetases"/>
    <property type="match status" value="1"/>
</dbReference>
<evidence type="ECO:0000313" key="10">
    <source>
        <dbReference type="EMBL" id="KAF2295431.1"/>
    </source>
</evidence>
<dbReference type="GO" id="GO:0006438">
    <property type="term" value="P:valyl-tRNA aminoacylation"/>
    <property type="evidence" value="ECO:0007669"/>
    <property type="project" value="InterPro"/>
</dbReference>
<dbReference type="PANTHER" id="PTHR11946">
    <property type="entry name" value="VALYL-TRNA SYNTHETASES"/>
    <property type="match status" value="1"/>
</dbReference>
<evidence type="ECO:0000256" key="5">
    <source>
        <dbReference type="ARBA" id="ARBA00022917"/>
    </source>
</evidence>
<evidence type="ECO:0000256" key="4">
    <source>
        <dbReference type="ARBA" id="ARBA00022840"/>
    </source>
</evidence>
<evidence type="ECO:0000256" key="3">
    <source>
        <dbReference type="ARBA" id="ARBA00022741"/>
    </source>
</evidence>
<feature type="coiled-coil region" evidence="9">
    <location>
        <begin position="109"/>
        <end position="136"/>
    </location>
</feature>
<dbReference type="PANTHER" id="PTHR11946:SF93">
    <property type="entry name" value="VALINE--TRNA LIGASE, CHLOROPLASTIC_MITOCHONDRIAL 2"/>
    <property type="match status" value="1"/>
</dbReference>
<keyword evidence="5" id="KW-0648">Protein biosynthesis</keyword>
<dbReference type="InterPro" id="IPR037118">
    <property type="entry name" value="Val-tRNA_synth_C_sf"/>
</dbReference>
<keyword evidence="9" id="KW-0175">Coiled coil</keyword>
<keyword evidence="3" id="KW-0547">Nucleotide-binding</keyword>
<evidence type="ECO:0000313" key="11">
    <source>
        <dbReference type="Proteomes" id="UP000467840"/>
    </source>
</evidence>
<evidence type="ECO:0000256" key="7">
    <source>
        <dbReference type="ARBA" id="ARBA00029936"/>
    </source>
</evidence>